<dbReference type="AlphaFoldDB" id="A0A9P7FXU3"/>
<dbReference type="EMBL" id="JABCKV010000909">
    <property type="protein sequence ID" value="KAG5640284.1"/>
    <property type="molecule type" value="Genomic_DNA"/>
</dbReference>
<evidence type="ECO:0000313" key="2">
    <source>
        <dbReference type="Proteomes" id="UP000775547"/>
    </source>
</evidence>
<evidence type="ECO:0000313" key="1">
    <source>
        <dbReference type="EMBL" id="KAG5640284.1"/>
    </source>
</evidence>
<name>A0A9P7FXU3_9AGAR</name>
<feature type="non-terminal residue" evidence="1">
    <location>
        <position position="79"/>
    </location>
</feature>
<sequence length="79" mass="8960">MIDTKSLWEYLCFNPAASMTQVSAPLRDQLAIGLDIPDAEPWRICVRPGEQYINSREFSIYRLALLSRSHVPIHSAKGD</sequence>
<accession>A0A9P7FXU3</accession>
<keyword evidence="2" id="KW-1185">Reference proteome</keyword>
<reference evidence="1" key="1">
    <citation type="submission" date="2020-07" db="EMBL/GenBank/DDBJ databases">
        <authorList>
            <person name="Nieuwenhuis M."/>
            <person name="Van De Peppel L.J.J."/>
        </authorList>
    </citation>
    <scope>NUCLEOTIDE SEQUENCE</scope>
    <source>
        <strain evidence="1">AP01</strain>
        <tissue evidence="1">Mycelium</tissue>
    </source>
</reference>
<organism evidence="1 2">
    <name type="scientific">Asterophora parasitica</name>
    <dbReference type="NCBI Taxonomy" id="117018"/>
    <lineage>
        <taxon>Eukaryota</taxon>
        <taxon>Fungi</taxon>
        <taxon>Dikarya</taxon>
        <taxon>Basidiomycota</taxon>
        <taxon>Agaricomycotina</taxon>
        <taxon>Agaricomycetes</taxon>
        <taxon>Agaricomycetidae</taxon>
        <taxon>Agaricales</taxon>
        <taxon>Tricholomatineae</taxon>
        <taxon>Lyophyllaceae</taxon>
        <taxon>Asterophora</taxon>
    </lineage>
</organism>
<protein>
    <submittedName>
        <fullName evidence="1">Uncharacterized protein</fullName>
    </submittedName>
</protein>
<proteinExistence type="predicted"/>
<dbReference type="Proteomes" id="UP000775547">
    <property type="component" value="Unassembled WGS sequence"/>
</dbReference>
<reference evidence="1" key="2">
    <citation type="submission" date="2021-10" db="EMBL/GenBank/DDBJ databases">
        <title>Phylogenomics reveals ancestral predisposition of the termite-cultivated fungus Termitomyces towards a domesticated lifestyle.</title>
        <authorList>
            <person name="Auxier B."/>
            <person name="Grum-Grzhimaylo A."/>
            <person name="Cardenas M.E."/>
            <person name="Lodge J.D."/>
            <person name="Laessoe T."/>
            <person name="Pedersen O."/>
            <person name="Smith M.E."/>
            <person name="Kuyper T.W."/>
            <person name="Franco-Molano E.A."/>
            <person name="Baroni T.J."/>
            <person name="Aanen D.K."/>
        </authorList>
    </citation>
    <scope>NUCLEOTIDE SEQUENCE</scope>
    <source>
        <strain evidence="1">AP01</strain>
        <tissue evidence="1">Mycelium</tissue>
    </source>
</reference>
<gene>
    <name evidence="1" type="ORF">DXG03_009526</name>
</gene>
<comment type="caution">
    <text evidence="1">The sequence shown here is derived from an EMBL/GenBank/DDBJ whole genome shotgun (WGS) entry which is preliminary data.</text>
</comment>